<comment type="caution">
    <text evidence="1">The sequence shown here is derived from an EMBL/GenBank/DDBJ whole genome shotgun (WGS) entry which is preliminary data.</text>
</comment>
<accession>A0ACC6QAA4</accession>
<sequence length="353" mass="36833">MTKRQFTYLGCVALMVTSGLAAAAPAGARTSHDVLPGESIQAAVDAAKPGDVIDVAPGVYRESVLIRKSDLTLRGAGERTVILPSTGKARHVCAQGGNGICVLGTDAKPATNVAIRSLTVAEFKKNGVWASRTNKLSIRAVTSVGNGNWGIAQERSLRSEILGNSARNNAESGIFVSNTVDTEAGAMNTRRTVIRDNLLAGNRIGLTVRRLRNLTVNNNVVTANCAGMFVVGDEGVPRTGDLTVRGNRVHHNNKSCPKTARLPRIQGAGIVLTGVERATVEANAIWGNAGTSPFSGGIVLFKSIVGAPNSQNVIRNNALASNKPSDLANRDTGKGNTFAGNLCQVSEKAGKCA</sequence>
<proteinExistence type="predicted"/>
<name>A0ACC6QAA4_9ACTN</name>
<dbReference type="Proteomes" id="UP001375539">
    <property type="component" value="Unassembled WGS sequence"/>
</dbReference>
<keyword evidence="2" id="KW-1185">Reference proteome</keyword>
<gene>
    <name evidence="1" type="ORF">WKI58_02500</name>
</gene>
<protein>
    <submittedName>
        <fullName evidence="1">Right-handed parallel beta-helix repeat-containing protein</fullName>
    </submittedName>
</protein>
<dbReference type="EMBL" id="JBBKAI010000002">
    <property type="protein sequence ID" value="MEJ8655408.1"/>
    <property type="molecule type" value="Genomic_DNA"/>
</dbReference>
<evidence type="ECO:0000313" key="2">
    <source>
        <dbReference type="Proteomes" id="UP001375539"/>
    </source>
</evidence>
<evidence type="ECO:0000313" key="1">
    <source>
        <dbReference type="EMBL" id="MEJ8655408.1"/>
    </source>
</evidence>
<organism evidence="1 2">
    <name type="scientific">Streptomyces pratisoli</name>
    <dbReference type="NCBI Taxonomy" id="3139917"/>
    <lineage>
        <taxon>Bacteria</taxon>
        <taxon>Bacillati</taxon>
        <taxon>Actinomycetota</taxon>
        <taxon>Actinomycetes</taxon>
        <taxon>Kitasatosporales</taxon>
        <taxon>Streptomycetaceae</taxon>
        <taxon>Streptomyces</taxon>
    </lineage>
</organism>
<reference evidence="1" key="1">
    <citation type="submission" date="2024-03" db="EMBL/GenBank/DDBJ databases">
        <title>Novel Streptomyces species of biotechnological and ecological value are a feature of Machair soil.</title>
        <authorList>
            <person name="Prole J.R."/>
            <person name="Goodfellow M."/>
            <person name="Allenby N."/>
            <person name="Ward A.C."/>
        </authorList>
    </citation>
    <scope>NUCLEOTIDE SEQUENCE</scope>
    <source>
        <strain evidence="1">MS1.AVA.4</strain>
    </source>
</reference>